<comment type="caution">
    <text evidence="1">The sequence shown here is derived from an EMBL/GenBank/DDBJ whole genome shotgun (WGS) entry which is preliminary data.</text>
</comment>
<proteinExistence type="predicted"/>
<organism evidence="1 2">
    <name type="scientific">Streptomyces bugieae</name>
    <dbReference type="NCBI Taxonomy" id="3098223"/>
    <lineage>
        <taxon>Bacteria</taxon>
        <taxon>Bacillati</taxon>
        <taxon>Actinomycetota</taxon>
        <taxon>Actinomycetes</taxon>
        <taxon>Kitasatosporales</taxon>
        <taxon>Streptomycetaceae</taxon>
        <taxon>Streptomyces</taxon>
    </lineage>
</organism>
<accession>A0ABU7NL24</accession>
<name>A0ABU7NL24_9ACTN</name>
<dbReference type="Gene3D" id="3.10.590.10">
    <property type="entry name" value="ph1033 like domains"/>
    <property type="match status" value="1"/>
</dbReference>
<dbReference type="RefSeq" id="WP_330821256.1">
    <property type="nucleotide sequence ID" value="NZ_JAZBJP010000002.1"/>
</dbReference>
<gene>
    <name evidence="1" type="ORF">V2J85_09455</name>
</gene>
<evidence type="ECO:0000313" key="1">
    <source>
        <dbReference type="EMBL" id="MEE4419578.1"/>
    </source>
</evidence>
<evidence type="ECO:0008006" key="3">
    <source>
        <dbReference type="Google" id="ProtNLM"/>
    </source>
</evidence>
<dbReference type="Proteomes" id="UP001307760">
    <property type="component" value="Unassembled WGS sequence"/>
</dbReference>
<dbReference type="EMBL" id="JAZBJP010000002">
    <property type="protein sequence ID" value="MEE4419578.1"/>
    <property type="molecule type" value="Genomic_DNA"/>
</dbReference>
<keyword evidence="2" id="KW-1185">Reference proteome</keyword>
<protein>
    <recommendedName>
        <fullName evidence="3">HNH endonuclease</fullName>
    </recommendedName>
</protein>
<reference evidence="1 2" key="1">
    <citation type="submission" date="2023-12" db="EMBL/GenBank/DDBJ databases">
        <title>30 novel species of actinomycetes from the DSMZ collection.</title>
        <authorList>
            <person name="Nouioui I."/>
        </authorList>
    </citation>
    <scope>NUCLEOTIDE SEQUENCE [LARGE SCALE GENOMIC DNA]</scope>
    <source>
        <strain evidence="1 2">DSM 41528</strain>
    </source>
</reference>
<sequence length="302" mass="33049">MSGDIMLQTGYVYVPRDSATNLEIGLNNSLWGWRDSALDRAGARNDVKRLQKGDLLVLGHRGPNSRVKPGGWASASLQRVIVAQVTRPYFMDRSRVWPDDEYPARIGISVLDDEDDVDGTVLGPNAMESLRLSANKQGVAVPVLGLEGVARLASQFPAPETDATVDHEGELNAVANVLVRREQSKLRRQLLGRAENFTCALCGRTLPTRMIRAAHIKRRSVATREEQLTLANLMPACTLGCDELFEHGFIRVNAEGIIESGRHGSLTDDLGAAVADLAGRQIHGYTSAKAPFYAWHRENIAS</sequence>
<evidence type="ECO:0000313" key="2">
    <source>
        <dbReference type="Proteomes" id="UP001307760"/>
    </source>
</evidence>